<feature type="binding site" evidence="18">
    <location>
        <position position="55"/>
    </location>
    <ligand>
        <name>Mg(2+)</name>
        <dbReference type="ChEBI" id="CHEBI:18420"/>
    </ligand>
</feature>
<keyword evidence="21" id="KW-1185">Reference proteome</keyword>
<gene>
    <name evidence="20" type="ORF">MPL1_03850</name>
</gene>
<dbReference type="Gene3D" id="3.90.79.10">
    <property type="entry name" value="Nucleoside Triphosphate Pyrophosphohydrolase"/>
    <property type="match status" value="1"/>
</dbReference>
<dbReference type="Pfam" id="PF14815">
    <property type="entry name" value="NUDIX_4"/>
    <property type="match status" value="1"/>
</dbReference>
<feature type="binding site" evidence="18">
    <location>
        <position position="35"/>
    </location>
    <ligand>
        <name>Mg(2+)</name>
        <dbReference type="ChEBI" id="CHEBI:18420"/>
    </ligand>
</feature>
<dbReference type="PATRIC" id="fig|1286106.3.peg.771"/>
<dbReference type="PANTHER" id="PTHR47707">
    <property type="entry name" value="8-OXO-DGTP DIPHOSPHATASE"/>
    <property type="match status" value="1"/>
</dbReference>
<dbReference type="STRING" id="1286106.MPL1_03850"/>
<dbReference type="FunFam" id="3.90.79.10:FF:000014">
    <property type="entry name" value="8-oxo-dGTP diphosphatase MutT"/>
    <property type="match status" value="1"/>
</dbReference>
<evidence type="ECO:0000256" key="3">
    <source>
        <dbReference type="ARBA" id="ARBA00022457"/>
    </source>
</evidence>
<dbReference type="InterPro" id="IPR020476">
    <property type="entry name" value="Nudix_hydrolase"/>
</dbReference>
<comment type="similarity">
    <text evidence="2">Belongs to the Nudix hydrolase family.</text>
</comment>
<evidence type="ECO:0000313" key="20">
    <source>
        <dbReference type="EMBL" id="EMR13638.1"/>
    </source>
</evidence>
<feature type="binding site" evidence="17">
    <location>
        <position position="117"/>
    </location>
    <ligand>
        <name>8-oxo-dGTP</name>
        <dbReference type="ChEBI" id="CHEBI:77896"/>
    </ligand>
</feature>
<evidence type="ECO:0000256" key="1">
    <source>
        <dbReference type="ARBA" id="ARBA00001946"/>
    </source>
</evidence>
<evidence type="ECO:0000256" key="11">
    <source>
        <dbReference type="ARBA" id="ARBA00036904"/>
    </source>
</evidence>
<evidence type="ECO:0000256" key="13">
    <source>
        <dbReference type="ARBA" id="ARBA00040794"/>
    </source>
</evidence>
<dbReference type="GO" id="GO:0044716">
    <property type="term" value="F:8-oxo-GDP phosphatase activity"/>
    <property type="evidence" value="ECO:0007669"/>
    <property type="project" value="TreeGrafter"/>
</dbReference>
<evidence type="ECO:0000256" key="14">
    <source>
        <dbReference type="ARBA" id="ARBA00041592"/>
    </source>
</evidence>
<evidence type="ECO:0000259" key="19">
    <source>
        <dbReference type="PROSITE" id="PS51462"/>
    </source>
</evidence>
<dbReference type="EMBL" id="APHR01000017">
    <property type="protein sequence ID" value="EMR13638.1"/>
    <property type="molecule type" value="Genomic_DNA"/>
</dbReference>
<dbReference type="InterPro" id="IPR047127">
    <property type="entry name" value="MutT-like"/>
</dbReference>
<evidence type="ECO:0000256" key="9">
    <source>
        <dbReference type="ARBA" id="ARBA00023204"/>
    </source>
</evidence>
<comment type="caution">
    <text evidence="20">The sequence shown here is derived from an EMBL/GenBank/DDBJ whole genome shotgun (WGS) entry which is preliminary data.</text>
</comment>
<evidence type="ECO:0000256" key="15">
    <source>
        <dbReference type="ARBA" id="ARBA00041979"/>
    </source>
</evidence>
<evidence type="ECO:0000256" key="6">
    <source>
        <dbReference type="ARBA" id="ARBA00022763"/>
    </source>
</evidence>
<feature type="binding site" evidence="17">
    <location>
        <begin position="32"/>
        <end position="35"/>
    </location>
    <ligand>
        <name>8-oxo-dGTP</name>
        <dbReference type="ChEBI" id="CHEBI:77896"/>
    </ligand>
</feature>
<evidence type="ECO:0000313" key="21">
    <source>
        <dbReference type="Proteomes" id="UP000012019"/>
    </source>
</evidence>
<dbReference type="GO" id="GO:0006260">
    <property type="term" value="P:DNA replication"/>
    <property type="evidence" value="ECO:0007669"/>
    <property type="project" value="UniProtKB-KW"/>
</dbReference>
<dbReference type="GO" id="GO:0035539">
    <property type="term" value="F:8-oxo-7,8-dihydrodeoxyguanosine triphosphate pyrophosphatase activity"/>
    <property type="evidence" value="ECO:0007669"/>
    <property type="project" value="UniProtKB-EC"/>
</dbReference>
<evidence type="ECO:0000256" key="4">
    <source>
        <dbReference type="ARBA" id="ARBA00022705"/>
    </source>
</evidence>
<evidence type="ECO:0000256" key="7">
    <source>
        <dbReference type="ARBA" id="ARBA00022801"/>
    </source>
</evidence>
<evidence type="ECO:0000256" key="16">
    <source>
        <dbReference type="ARBA" id="ARBA00042798"/>
    </source>
</evidence>
<dbReference type="InterPro" id="IPR000086">
    <property type="entry name" value="NUDIX_hydrolase_dom"/>
</dbReference>
<keyword evidence="7" id="KW-0378">Hydrolase</keyword>
<feature type="binding site" evidence="17">
    <location>
        <position position="21"/>
    </location>
    <ligand>
        <name>8-oxo-dGTP</name>
        <dbReference type="ChEBI" id="CHEBI:77896"/>
    </ligand>
</feature>
<dbReference type="InterPro" id="IPR003561">
    <property type="entry name" value="Mutator_MutT"/>
</dbReference>
<keyword evidence="4" id="KW-0235">DNA replication</keyword>
<dbReference type="PANTHER" id="PTHR47707:SF1">
    <property type="entry name" value="NUDIX HYDROLASE FAMILY PROTEIN"/>
    <property type="match status" value="1"/>
</dbReference>
<evidence type="ECO:0000256" key="10">
    <source>
        <dbReference type="ARBA" id="ARBA00035861"/>
    </source>
</evidence>
<reference evidence="20 21" key="1">
    <citation type="journal article" date="2013" name="Genome Announc.">
        <title>Draft Genome Sequence of Methylophaga lonarensis MPLT, a Haloalkaliphilic (Non-Methane-Utilizing) Methylotroph.</title>
        <authorList>
            <person name="Shetty S.A."/>
            <person name="Marathe N.P."/>
            <person name="Munot H."/>
            <person name="Antony C.P."/>
            <person name="Dhotre D.P."/>
            <person name="Murrell J.C."/>
            <person name="Shouche Y.S."/>
        </authorList>
    </citation>
    <scope>NUCLEOTIDE SEQUENCE [LARGE SCALE GENOMIC DNA]</scope>
    <source>
        <strain evidence="20 21">MPL</strain>
    </source>
</reference>
<evidence type="ECO:0000256" key="5">
    <source>
        <dbReference type="ARBA" id="ARBA00022723"/>
    </source>
</evidence>
<evidence type="ECO:0000256" key="17">
    <source>
        <dbReference type="PIRSR" id="PIRSR603561-1"/>
    </source>
</evidence>
<keyword evidence="6" id="KW-0227">DNA damage</keyword>
<dbReference type="NCBIfam" id="TIGR00586">
    <property type="entry name" value="mutt"/>
    <property type="match status" value="1"/>
</dbReference>
<evidence type="ECO:0000256" key="12">
    <source>
        <dbReference type="ARBA" id="ARBA00038905"/>
    </source>
</evidence>
<dbReference type="EC" id="3.6.1.55" evidence="12"/>
<keyword evidence="8 18" id="KW-0460">Magnesium</keyword>
<dbReference type="eggNOG" id="COG0494">
    <property type="taxonomic scope" value="Bacteria"/>
</dbReference>
<dbReference type="GO" id="GO:0008413">
    <property type="term" value="F:8-oxo-7,8-dihydroguanosine triphosphate pyrophosphatase activity"/>
    <property type="evidence" value="ECO:0007669"/>
    <property type="project" value="InterPro"/>
</dbReference>
<dbReference type="GO" id="GO:0046872">
    <property type="term" value="F:metal ion binding"/>
    <property type="evidence" value="ECO:0007669"/>
    <property type="project" value="UniProtKB-KW"/>
</dbReference>
<dbReference type="InterPro" id="IPR020084">
    <property type="entry name" value="NUDIX_hydrolase_CS"/>
</dbReference>
<sequence>MIHVAVAVIVNDLQQVLITRRHQHQHQGNLWEFPGGKCEPGEQVIDTLKREILEEVGLSVMSAEPLIKVPFDYGDRQVLLDVWRVSEFVGDAQGREGQAMHWCDINALEDYDFPAANQPIIAVVSRA</sequence>
<evidence type="ECO:0000256" key="18">
    <source>
        <dbReference type="PIRSR" id="PIRSR603561-2"/>
    </source>
</evidence>
<dbReference type="GO" id="GO:0006281">
    <property type="term" value="P:DNA repair"/>
    <property type="evidence" value="ECO:0007669"/>
    <property type="project" value="UniProtKB-KW"/>
</dbReference>
<dbReference type="AlphaFoldDB" id="M7NXW2"/>
<dbReference type="CDD" id="cd03425">
    <property type="entry name" value="NUDIX_MutT_NudA_like"/>
    <property type="match status" value="1"/>
</dbReference>
<comment type="catalytic activity">
    <reaction evidence="10">
        <text>8-oxo-dGTP + H2O = 8-oxo-dGMP + diphosphate + H(+)</text>
        <dbReference type="Rhea" id="RHEA:31575"/>
        <dbReference type="ChEBI" id="CHEBI:15377"/>
        <dbReference type="ChEBI" id="CHEBI:15378"/>
        <dbReference type="ChEBI" id="CHEBI:33019"/>
        <dbReference type="ChEBI" id="CHEBI:63224"/>
        <dbReference type="ChEBI" id="CHEBI:77896"/>
        <dbReference type="EC" id="3.6.1.55"/>
    </reaction>
</comment>
<feature type="domain" description="Nudix hydrolase" evidence="19">
    <location>
        <begin position="1"/>
        <end position="127"/>
    </location>
</feature>
<dbReference type="InterPro" id="IPR015797">
    <property type="entry name" value="NUDIX_hydrolase-like_dom_sf"/>
</dbReference>
<dbReference type="RefSeq" id="WP_009725794.1">
    <property type="nucleotide sequence ID" value="NZ_APHR01000017.1"/>
</dbReference>
<dbReference type="Proteomes" id="UP000012019">
    <property type="component" value="Unassembled WGS sequence"/>
</dbReference>
<organism evidence="20 21">
    <name type="scientific">Methylophaga lonarensis MPL</name>
    <dbReference type="NCBI Taxonomy" id="1286106"/>
    <lineage>
        <taxon>Bacteria</taxon>
        <taxon>Pseudomonadati</taxon>
        <taxon>Pseudomonadota</taxon>
        <taxon>Gammaproteobacteria</taxon>
        <taxon>Thiotrichales</taxon>
        <taxon>Piscirickettsiaceae</taxon>
        <taxon>Methylophaga</taxon>
    </lineage>
</organism>
<dbReference type="GO" id="GO:0044715">
    <property type="term" value="F:8-oxo-dGDP phosphatase activity"/>
    <property type="evidence" value="ECO:0007669"/>
    <property type="project" value="TreeGrafter"/>
</dbReference>
<comment type="cofactor">
    <cofactor evidence="1 18">
        <name>Mg(2+)</name>
        <dbReference type="ChEBI" id="CHEBI:18420"/>
    </cofactor>
</comment>
<keyword evidence="5 18" id="KW-0479">Metal-binding</keyword>
<dbReference type="OrthoDB" id="9810648at2"/>
<dbReference type="PRINTS" id="PR00502">
    <property type="entry name" value="NUDIXFAMILY"/>
</dbReference>
<evidence type="ECO:0000256" key="2">
    <source>
        <dbReference type="ARBA" id="ARBA00005582"/>
    </source>
</evidence>
<dbReference type="PROSITE" id="PS00893">
    <property type="entry name" value="NUDIX_BOX"/>
    <property type="match status" value="1"/>
</dbReference>
<dbReference type="SUPFAM" id="SSF55811">
    <property type="entry name" value="Nudix"/>
    <property type="match status" value="1"/>
</dbReference>
<evidence type="ECO:0000256" key="8">
    <source>
        <dbReference type="ARBA" id="ARBA00022842"/>
    </source>
</evidence>
<feature type="binding site" evidence="17">
    <location>
        <position position="26"/>
    </location>
    <ligand>
        <name>8-oxo-dGTP</name>
        <dbReference type="ChEBI" id="CHEBI:77896"/>
    </ligand>
</feature>
<keyword evidence="9" id="KW-0234">DNA repair</keyword>
<protein>
    <recommendedName>
        <fullName evidence="13">8-oxo-dGTP diphosphatase</fullName>
        <ecNumber evidence="12">3.6.1.55</ecNumber>
    </recommendedName>
    <alternativeName>
        <fullName evidence="16">7,8-dihydro-8-oxoguanine-triphosphatase</fullName>
    </alternativeName>
    <alternativeName>
        <fullName evidence="15">Mutator protein MutT</fullName>
    </alternativeName>
    <alternativeName>
        <fullName evidence="14">dGTP pyrophosphohydrolase</fullName>
    </alternativeName>
</protein>
<name>M7NXW2_9GAMM</name>
<dbReference type="PROSITE" id="PS51462">
    <property type="entry name" value="NUDIX"/>
    <property type="match status" value="1"/>
</dbReference>
<proteinExistence type="inferred from homology"/>
<dbReference type="InterPro" id="IPR029119">
    <property type="entry name" value="MutY_C"/>
</dbReference>
<comment type="catalytic activity">
    <reaction evidence="11">
        <text>8-oxo-GTP + H2O = 8-oxo-GMP + diphosphate + H(+)</text>
        <dbReference type="Rhea" id="RHEA:67616"/>
        <dbReference type="ChEBI" id="CHEBI:15377"/>
        <dbReference type="ChEBI" id="CHEBI:15378"/>
        <dbReference type="ChEBI" id="CHEBI:33019"/>
        <dbReference type="ChEBI" id="CHEBI:143553"/>
        <dbReference type="ChEBI" id="CHEBI:145694"/>
    </reaction>
</comment>
<accession>M7NXW2</accession>
<keyword evidence="3" id="KW-0515">Mutator protein</keyword>